<evidence type="ECO:0008006" key="4">
    <source>
        <dbReference type="Google" id="ProtNLM"/>
    </source>
</evidence>
<dbReference type="RefSeq" id="WP_380165033.1">
    <property type="nucleotide sequence ID" value="NZ_JBHTNU010000008.1"/>
</dbReference>
<evidence type="ECO:0000256" key="1">
    <source>
        <dbReference type="SAM" id="SignalP"/>
    </source>
</evidence>
<accession>A0ABW4CCK4</accession>
<sequence>MNRYAGAWIVLCLLFAGCASEGGNQGAIPDRNQTPAQTGDRFQKDSYRYLHDDGRFGVRNANPNLSDVGQWSKIKPSRTDAEKQMGAMARTVAGVKDAEVRIVGGHAAAKITPEGKVDPSDYALLEEKVLRKLTVVFPRYEIRVRVGMSKWNPLQYLPNRGK</sequence>
<proteinExistence type="predicted"/>
<dbReference type="EMBL" id="JBHTNU010000008">
    <property type="protein sequence ID" value="MFD1427216.1"/>
    <property type="molecule type" value="Genomic_DNA"/>
</dbReference>
<dbReference type="PROSITE" id="PS51257">
    <property type="entry name" value="PROKAR_LIPOPROTEIN"/>
    <property type="match status" value="1"/>
</dbReference>
<protein>
    <recommendedName>
        <fullName evidence="4">Sporulation lipoprotein YhcN/YlaJ (Spore_YhcN_YlaJ)</fullName>
    </recommendedName>
</protein>
<gene>
    <name evidence="2" type="ORF">ACFQ4Y_09800</name>
</gene>
<feature type="signal peptide" evidence="1">
    <location>
        <begin position="1"/>
        <end position="21"/>
    </location>
</feature>
<keyword evidence="3" id="KW-1185">Reference proteome</keyword>
<evidence type="ECO:0000313" key="2">
    <source>
        <dbReference type="EMBL" id="MFD1427216.1"/>
    </source>
</evidence>
<evidence type="ECO:0000313" key="3">
    <source>
        <dbReference type="Proteomes" id="UP001597282"/>
    </source>
</evidence>
<keyword evidence="1" id="KW-0732">Signal</keyword>
<organism evidence="2 3">
    <name type="scientific">Kroppenstedtia sanguinis</name>
    <dbReference type="NCBI Taxonomy" id="1380684"/>
    <lineage>
        <taxon>Bacteria</taxon>
        <taxon>Bacillati</taxon>
        <taxon>Bacillota</taxon>
        <taxon>Bacilli</taxon>
        <taxon>Bacillales</taxon>
        <taxon>Thermoactinomycetaceae</taxon>
        <taxon>Kroppenstedtia</taxon>
    </lineage>
</organism>
<dbReference type="Proteomes" id="UP001597282">
    <property type="component" value="Unassembled WGS sequence"/>
</dbReference>
<feature type="chain" id="PRO_5047187247" description="Sporulation lipoprotein YhcN/YlaJ (Spore_YhcN_YlaJ)" evidence="1">
    <location>
        <begin position="22"/>
        <end position="162"/>
    </location>
</feature>
<comment type="caution">
    <text evidence="2">The sequence shown here is derived from an EMBL/GenBank/DDBJ whole genome shotgun (WGS) entry which is preliminary data.</text>
</comment>
<name>A0ABW4CCK4_9BACL</name>
<reference evidence="3" key="1">
    <citation type="journal article" date="2019" name="Int. J. Syst. Evol. Microbiol.">
        <title>The Global Catalogue of Microorganisms (GCM) 10K type strain sequencing project: providing services to taxonomists for standard genome sequencing and annotation.</title>
        <authorList>
            <consortium name="The Broad Institute Genomics Platform"/>
            <consortium name="The Broad Institute Genome Sequencing Center for Infectious Disease"/>
            <person name="Wu L."/>
            <person name="Ma J."/>
        </authorList>
    </citation>
    <scope>NUCLEOTIDE SEQUENCE [LARGE SCALE GENOMIC DNA]</scope>
    <source>
        <strain evidence="3">S1</strain>
    </source>
</reference>